<dbReference type="AlphaFoldDB" id="A0A6J4MNX9"/>
<reference evidence="2" key="1">
    <citation type="submission" date="2020-02" db="EMBL/GenBank/DDBJ databases">
        <authorList>
            <person name="Meier V. D."/>
        </authorList>
    </citation>
    <scope>NUCLEOTIDE SEQUENCE</scope>
    <source>
        <strain evidence="2">AVDCRST_MAG89</strain>
    </source>
</reference>
<dbReference type="GO" id="GO:0047343">
    <property type="term" value="F:glucose-1-phosphate cytidylyltransferase activity"/>
    <property type="evidence" value="ECO:0007669"/>
    <property type="project" value="UniProtKB-EC"/>
</dbReference>
<name>A0A6J4MNX9_9BACT</name>
<organism evidence="2">
    <name type="scientific">uncultured Gemmatimonadota bacterium</name>
    <dbReference type="NCBI Taxonomy" id="203437"/>
    <lineage>
        <taxon>Bacteria</taxon>
        <taxon>Pseudomonadati</taxon>
        <taxon>Gemmatimonadota</taxon>
        <taxon>environmental samples</taxon>
    </lineage>
</organism>
<gene>
    <name evidence="2" type="ORF">AVDCRST_MAG89-3893</name>
</gene>
<dbReference type="EC" id="2.7.7.33" evidence="2"/>
<feature type="non-terminal residue" evidence="2">
    <location>
        <position position="31"/>
    </location>
</feature>
<proteinExistence type="predicted"/>
<sequence>EGGSAGGRAGDAPCRGNRAQAQADGGNRRLA</sequence>
<evidence type="ECO:0000313" key="2">
    <source>
        <dbReference type="EMBL" id="CAA9363241.1"/>
    </source>
</evidence>
<protein>
    <submittedName>
        <fullName evidence="2">Glucose-1-phosphate cytidylyltransferase</fullName>
        <ecNumber evidence="2">2.7.7.33</ecNumber>
    </submittedName>
</protein>
<feature type="region of interest" description="Disordered" evidence="1">
    <location>
        <begin position="1"/>
        <end position="31"/>
    </location>
</feature>
<accession>A0A6J4MNX9</accession>
<dbReference type="EMBL" id="CADCTV010000819">
    <property type="protein sequence ID" value="CAA9363241.1"/>
    <property type="molecule type" value="Genomic_DNA"/>
</dbReference>
<keyword evidence="2" id="KW-0548">Nucleotidyltransferase</keyword>
<evidence type="ECO:0000256" key="1">
    <source>
        <dbReference type="SAM" id="MobiDB-lite"/>
    </source>
</evidence>
<feature type="non-terminal residue" evidence="2">
    <location>
        <position position="1"/>
    </location>
</feature>
<keyword evidence="2" id="KW-0808">Transferase</keyword>